<name>A0A9P6B8N5_9AGAM</name>
<organism evidence="3 4">
    <name type="scientific">Hydnum rufescens UP504</name>
    <dbReference type="NCBI Taxonomy" id="1448309"/>
    <lineage>
        <taxon>Eukaryota</taxon>
        <taxon>Fungi</taxon>
        <taxon>Dikarya</taxon>
        <taxon>Basidiomycota</taxon>
        <taxon>Agaricomycotina</taxon>
        <taxon>Agaricomycetes</taxon>
        <taxon>Cantharellales</taxon>
        <taxon>Hydnaceae</taxon>
        <taxon>Hydnum</taxon>
    </lineage>
</organism>
<feature type="region of interest" description="Disordered" evidence="2">
    <location>
        <begin position="703"/>
        <end position="762"/>
    </location>
</feature>
<sequence>MNSSLIDILRKRFLETIRSVNPPGKWKILVVDEHSQKLLGSVLKTYDVLEENVTLIEAVNSNRTPQPQLEAIYLLMPTSANVERVIADFSHNRTQYAGAHLFFLDAIFTTSPAEPHLKQLVELFLNIPAIEARVFSLNSPEMFFGFFSPPRDSPRAQARLSRVEVDIMFAAKVLLNLCVTLNENPLIRYYQASHHGPLGPLIEHSSTSSGPGQSSSTPGDANRRWARPLALRAESSTSIPSGDHLPKKLAFAVQAELDQYRKYNPEFPKPEPGRPRGVLIITDRTLDTVAPFLHEFTYQAMANDLLHIENGRIYHYKFQSSIGNYEDKTATLSDSDTLWTQVRHMHMREAIDKLMSDFNKFLEEHAGFKEGKGAASLTDMKDMLASLPQYQEMREKFSLHLTMAQECMDIFEKKRLPSIGNVEQNCATGVTAAGKVPKTLVEEMVPLLDDRSVSNRDKVRIIALYIMYHQRRLFQHARLSLAEQDAVRNLSRLGVRLNRVPGDKDTKKSFKFKDNSTDEEYELSRYTPTLHHVLTEHIGGKLDVAAFPYVRDGPSPQGLSASSSVSLRSTSLRASPQPNGPPTSLRSAKPSWHRAPRPGGAASSQLAVAADREPVRQRVITFVAGGLTYSEIRAAYTLAGQLNRDIYIGSTHTITPERFVDDLKVLDMEGIGSASLPNGIPNISLSNFQSYYDQRYFISDAPPQTRPASAPATTVLAKNGNGRSQRNEVAPPLGEPSMSAMSLQSSKEKKEKDGKRKGLFRF</sequence>
<feature type="compositionally biased region" description="Low complexity" evidence="2">
    <location>
        <begin position="559"/>
        <end position="575"/>
    </location>
</feature>
<dbReference type="InterPro" id="IPR043154">
    <property type="entry name" value="Sec-1-like_dom1"/>
</dbReference>
<dbReference type="InterPro" id="IPR043127">
    <property type="entry name" value="Sec-1-like_dom3a"/>
</dbReference>
<dbReference type="Gene3D" id="3.40.50.2060">
    <property type="match status" value="1"/>
</dbReference>
<evidence type="ECO:0000256" key="1">
    <source>
        <dbReference type="ARBA" id="ARBA00009884"/>
    </source>
</evidence>
<reference evidence="3" key="1">
    <citation type="journal article" date="2020" name="Nat. Commun.">
        <title>Large-scale genome sequencing of mycorrhizal fungi provides insights into the early evolution of symbiotic traits.</title>
        <authorList>
            <person name="Miyauchi S."/>
            <person name="Kiss E."/>
            <person name="Kuo A."/>
            <person name="Drula E."/>
            <person name="Kohler A."/>
            <person name="Sanchez-Garcia M."/>
            <person name="Morin E."/>
            <person name="Andreopoulos B."/>
            <person name="Barry K.W."/>
            <person name="Bonito G."/>
            <person name="Buee M."/>
            <person name="Carver A."/>
            <person name="Chen C."/>
            <person name="Cichocki N."/>
            <person name="Clum A."/>
            <person name="Culley D."/>
            <person name="Crous P.W."/>
            <person name="Fauchery L."/>
            <person name="Girlanda M."/>
            <person name="Hayes R.D."/>
            <person name="Keri Z."/>
            <person name="LaButti K."/>
            <person name="Lipzen A."/>
            <person name="Lombard V."/>
            <person name="Magnuson J."/>
            <person name="Maillard F."/>
            <person name="Murat C."/>
            <person name="Nolan M."/>
            <person name="Ohm R.A."/>
            <person name="Pangilinan J."/>
            <person name="Pereira M.F."/>
            <person name="Perotto S."/>
            <person name="Peter M."/>
            <person name="Pfister S."/>
            <person name="Riley R."/>
            <person name="Sitrit Y."/>
            <person name="Stielow J.B."/>
            <person name="Szollosi G."/>
            <person name="Zifcakova L."/>
            <person name="Stursova M."/>
            <person name="Spatafora J.W."/>
            <person name="Tedersoo L."/>
            <person name="Vaario L.M."/>
            <person name="Yamada A."/>
            <person name="Yan M."/>
            <person name="Wang P."/>
            <person name="Xu J."/>
            <person name="Bruns T."/>
            <person name="Baldrian P."/>
            <person name="Vilgalys R."/>
            <person name="Dunand C."/>
            <person name="Henrissat B."/>
            <person name="Grigoriev I.V."/>
            <person name="Hibbett D."/>
            <person name="Nagy L.G."/>
            <person name="Martin F.M."/>
        </authorList>
    </citation>
    <scope>NUCLEOTIDE SEQUENCE</scope>
    <source>
        <strain evidence="3">UP504</strain>
    </source>
</reference>
<comment type="similarity">
    <text evidence="1">Belongs to the STXBP/unc-18/SEC1 family.</text>
</comment>
<evidence type="ECO:0000313" key="4">
    <source>
        <dbReference type="Proteomes" id="UP000886523"/>
    </source>
</evidence>
<dbReference type="EMBL" id="MU128920">
    <property type="protein sequence ID" value="KAF9518985.1"/>
    <property type="molecule type" value="Genomic_DNA"/>
</dbReference>
<dbReference type="Gene3D" id="1.25.40.60">
    <property type="match status" value="1"/>
</dbReference>
<proteinExistence type="inferred from homology"/>
<dbReference type="Proteomes" id="UP000886523">
    <property type="component" value="Unassembled WGS sequence"/>
</dbReference>
<evidence type="ECO:0000256" key="2">
    <source>
        <dbReference type="SAM" id="MobiDB-lite"/>
    </source>
</evidence>
<dbReference type="AlphaFoldDB" id="A0A9P6B8N5"/>
<comment type="caution">
    <text evidence="3">The sequence shown here is derived from an EMBL/GenBank/DDBJ whole genome shotgun (WGS) entry which is preliminary data.</text>
</comment>
<dbReference type="InterPro" id="IPR001619">
    <property type="entry name" value="Sec1-like"/>
</dbReference>
<feature type="region of interest" description="Disordered" evidence="2">
    <location>
        <begin position="200"/>
        <end position="222"/>
    </location>
</feature>
<protein>
    <recommendedName>
        <fullName evidence="5">Sec1-like protein</fullName>
    </recommendedName>
</protein>
<dbReference type="InterPro" id="IPR036045">
    <property type="entry name" value="Sec1-like_sf"/>
</dbReference>
<gene>
    <name evidence="3" type="ORF">BS47DRAFT_1410636</name>
</gene>
<dbReference type="PANTHER" id="PTHR11679">
    <property type="entry name" value="VESICLE PROTEIN SORTING-ASSOCIATED"/>
    <property type="match status" value="1"/>
</dbReference>
<dbReference type="InterPro" id="IPR027482">
    <property type="entry name" value="Sec1-like_dom2"/>
</dbReference>
<dbReference type="PIRSF" id="PIRSF005715">
    <property type="entry name" value="VPS45_Sec1"/>
    <property type="match status" value="1"/>
</dbReference>
<evidence type="ECO:0008006" key="5">
    <source>
        <dbReference type="Google" id="ProtNLM"/>
    </source>
</evidence>
<accession>A0A9P6B8N5</accession>
<dbReference type="Gene3D" id="3.40.50.1910">
    <property type="match status" value="1"/>
</dbReference>
<evidence type="ECO:0000313" key="3">
    <source>
        <dbReference type="EMBL" id="KAF9518985.1"/>
    </source>
</evidence>
<feature type="compositionally biased region" description="Basic and acidic residues" evidence="2">
    <location>
        <begin position="746"/>
        <end position="756"/>
    </location>
</feature>
<dbReference type="GO" id="GO:0016192">
    <property type="term" value="P:vesicle-mediated transport"/>
    <property type="evidence" value="ECO:0007669"/>
    <property type="project" value="InterPro"/>
</dbReference>
<dbReference type="Pfam" id="PF00995">
    <property type="entry name" value="Sec1"/>
    <property type="match status" value="1"/>
</dbReference>
<dbReference type="SUPFAM" id="SSF56815">
    <property type="entry name" value="Sec1/munc18-like (SM) proteins"/>
    <property type="match status" value="1"/>
</dbReference>
<dbReference type="OrthoDB" id="2228at2759"/>
<feature type="region of interest" description="Disordered" evidence="2">
    <location>
        <begin position="558"/>
        <end position="608"/>
    </location>
</feature>
<dbReference type="Gene3D" id="3.90.830.10">
    <property type="entry name" value="Syntaxin Binding Protein 1, Chain A, domain 2"/>
    <property type="match status" value="1"/>
</dbReference>
<keyword evidence="4" id="KW-1185">Reference proteome</keyword>
<feature type="compositionally biased region" description="Low complexity" evidence="2">
    <location>
        <begin position="205"/>
        <end position="219"/>
    </location>
</feature>